<dbReference type="STRING" id="270918.APR42_04950"/>
<gene>
    <name evidence="6" type="ORF">APR42_04950</name>
</gene>
<dbReference type="GO" id="GO:0004671">
    <property type="term" value="F:protein C-terminal S-isoprenylcysteine carboxyl O-methyltransferase activity"/>
    <property type="evidence" value="ECO:0007669"/>
    <property type="project" value="InterPro"/>
</dbReference>
<organism evidence="6 7">
    <name type="scientific">Salegentibacter mishustinae</name>
    <dbReference type="NCBI Taxonomy" id="270918"/>
    <lineage>
        <taxon>Bacteria</taxon>
        <taxon>Pseudomonadati</taxon>
        <taxon>Bacteroidota</taxon>
        <taxon>Flavobacteriia</taxon>
        <taxon>Flavobacteriales</taxon>
        <taxon>Flavobacteriaceae</taxon>
        <taxon>Salegentibacter</taxon>
    </lineage>
</organism>
<evidence type="ECO:0000256" key="1">
    <source>
        <dbReference type="ARBA" id="ARBA00004141"/>
    </source>
</evidence>
<keyword evidence="2 5" id="KW-0812">Transmembrane</keyword>
<keyword evidence="7" id="KW-1185">Reference proteome</keyword>
<dbReference type="AlphaFoldDB" id="A0A0Q9ZJJ6"/>
<protein>
    <recommendedName>
        <fullName evidence="8">Protein-S-isoprenylcysteine methyltransferase</fullName>
    </recommendedName>
</protein>
<feature type="transmembrane region" description="Helical" evidence="5">
    <location>
        <begin position="6"/>
        <end position="25"/>
    </location>
</feature>
<evidence type="ECO:0000256" key="4">
    <source>
        <dbReference type="ARBA" id="ARBA00023136"/>
    </source>
</evidence>
<comment type="caution">
    <text evidence="6">The sequence shown here is derived from an EMBL/GenBank/DDBJ whole genome shotgun (WGS) entry which is preliminary data.</text>
</comment>
<evidence type="ECO:0000256" key="3">
    <source>
        <dbReference type="ARBA" id="ARBA00022989"/>
    </source>
</evidence>
<keyword evidence="4 5" id="KW-0472">Membrane</keyword>
<dbReference type="InterPro" id="IPR007269">
    <property type="entry name" value="ICMT_MeTrfase"/>
</dbReference>
<dbReference type="Gene3D" id="1.20.120.1630">
    <property type="match status" value="1"/>
</dbReference>
<dbReference type="InterPro" id="IPR052527">
    <property type="entry name" value="Metal_cation-efflux_comp"/>
</dbReference>
<dbReference type="RefSeq" id="WP_057481760.1">
    <property type="nucleotide sequence ID" value="NZ_BMWR01000003.1"/>
</dbReference>
<sequence>MHYKNYIFVGIQLVLFIAFIIEIDTLKFNRLDVFQPVFLVLSGLGFLFIFTALLQLNTNLSPFPKPKNNATLITSGVYKYVRHPIYSGILFALFFLALYFNSFYKLGIVLLLVLLFRYKSNYEEEQLCLKYPNYRDYRQNTGRFFPKFIR</sequence>
<dbReference type="PANTHER" id="PTHR43847:SF1">
    <property type="entry name" value="BLL3993 PROTEIN"/>
    <property type="match status" value="1"/>
</dbReference>
<keyword evidence="3 5" id="KW-1133">Transmembrane helix</keyword>
<evidence type="ECO:0000313" key="7">
    <source>
        <dbReference type="Proteomes" id="UP000051643"/>
    </source>
</evidence>
<dbReference type="Proteomes" id="UP000051643">
    <property type="component" value="Unassembled WGS sequence"/>
</dbReference>
<dbReference type="GO" id="GO:0016020">
    <property type="term" value="C:membrane"/>
    <property type="evidence" value="ECO:0007669"/>
    <property type="project" value="UniProtKB-SubCell"/>
</dbReference>
<comment type="subcellular location">
    <subcellularLocation>
        <location evidence="1">Membrane</location>
        <topology evidence="1">Multi-pass membrane protein</topology>
    </subcellularLocation>
</comment>
<dbReference type="Pfam" id="PF04140">
    <property type="entry name" value="ICMT"/>
    <property type="match status" value="1"/>
</dbReference>
<dbReference type="PANTHER" id="PTHR43847">
    <property type="entry name" value="BLL3993 PROTEIN"/>
    <property type="match status" value="1"/>
</dbReference>
<evidence type="ECO:0008006" key="8">
    <source>
        <dbReference type="Google" id="ProtNLM"/>
    </source>
</evidence>
<accession>A0A0Q9ZJJ6</accession>
<evidence type="ECO:0000256" key="2">
    <source>
        <dbReference type="ARBA" id="ARBA00022692"/>
    </source>
</evidence>
<dbReference type="EMBL" id="LKTP01000012">
    <property type="protein sequence ID" value="KRG29284.1"/>
    <property type="molecule type" value="Genomic_DNA"/>
</dbReference>
<proteinExistence type="predicted"/>
<reference evidence="6" key="1">
    <citation type="submission" date="2015-10" db="EMBL/GenBank/DDBJ databases">
        <title>Draft genome sequence of Salegentibacter mishustinae KCTC 12263.</title>
        <authorList>
            <person name="Lin W."/>
            <person name="Zheng Q."/>
        </authorList>
    </citation>
    <scope>NUCLEOTIDE SEQUENCE [LARGE SCALE GENOMIC DNA]</scope>
    <source>
        <strain evidence="6">KCTC 12263</strain>
    </source>
</reference>
<evidence type="ECO:0000313" key="6">
    <source>
        <dbReference type="EMBL" id="KRG29284.1"/>
    </source>
</evidence>
<evidence type="ECO:0000256" key="5">
    <source>
        <dbReference type="SAM" id="Phobius"/>
    </source>
</evidence>
<name>A0A0Q9ZJJ6_9FLAO</name>
<feature type="transmembrane region" description="Helical" evidence="5">
    <location>
        <begin position="37"/>
        <end position="56"/>
    </location>
</feature>
<feature type="transmembrane region" description="Helical" evidence="5">
    <location>
        <begin position="85"/>
        <end position="116"/>
    </location>
</feature>
<dbReference type="OrthoDB" id="9809773at2"/>